<dbReference type="SMART" id="SM00320">
    <property type="entry name" value="WD40"/>
    <property type="match status" value="5"/>
</dbReference>
<feature type="domain" description="IFT122 zinc ribbon" evidence="11">
    <location>
        <begin position="652"/>
        <end position="695"/>
    </location>
</feature>
<dbReference type="InterPro" id="IPR036322">
    <property type="entry name" value="WD40_repeat_dom_sf"/>
</dbReference>
<dbReference type="SUPFAM" id="SSF50978">
    <property type="entry name" value="WD40 repeat-like"/>
    <property type="match status" value="1"/>
</dbReference>
<keyword evidence="5" id="KW-0969">Cilium</keyword>
<dbReference type="GO" id="GO:0035721">
    <property type="term" value="P:intraciliary retrograde transport"/>
    <property type="evidence" value="ECO:0007669"/>
    <property type="project" value="TreeGrafter"/>
</dbReference>
<accession>A0A2J7ZZ26</accession>
<comment type="subcellular location">
    <subcellularLocation>
        <location evidence="1">Cell projection</location>
        <location evidence="1">Cilium</location>
    </subcellularLocation>
</comment>
<dbReference type="OrthoDB" id="10255582at2759"/>
<protein>
    <recommendedName>
        <fullName evidence="2">Intraflagellar transport protein 122 homolog</fullName>
    </recommendedName>
</protein>
<dbReference type="GO" id="GO:0061512">
    <property type="term" value="P:protein localization to cilium"/>
    <property type="evidence" value="ECO:0007669"/>
    <property type="project" value="TreeGrafter"/>
</dbReference>
<keyword evidence="3 7" id="KW-0853">WD repeat</keyword>
<dbReference type="InterPro" id="IPR015943">
    <property type="entry name" value="WD40/YVTN_repeat-like_dom_sf"/>
</dbReference>
<dbReference type="InterPro" id="IPR057411">
    <property type="entry name" value="TPR_IFT122"/>
</dbReference>
<feature type="repeat" description="WD" evidence="7">
    <location>
        <begin position="10"/>
        <end position="51"/>
    </location>
</feature>
<dbReference type="GO" id="GO:1905515">
    <property type="term" value="P:non-motile cilium assembly"/>
    <property type="evidence" value="ECO:0007669"/>
    <property type="project" value="TreeGrafter"/>
</dbReference>
<sequence length="896" mass="100593">MASGTSAMIFASSQDSIYCVAYAQNGKRFASGGADKTVIIWTSKVSSRICSISWTADGAYLALGCFDGIVSIRDKGGSEKHRIETGPSPVWSISWNPVETNVLCAGCFDGFLKFYMMSGQQKSKDRELAFDPLCVSYFSSGEYITVSGTDRTVHLYTRDGTYLTKIADRDSWVWAVRPRPKHNFVAVGSESGGIAMFQLIFSTVHGLYQDRYAYRDQMTDVIIQHLITEQKVRIKCKDYVKKIAVYKDKLAVQLQNKVVIYELANADDFDMHYQSATKIQQKLDCNLLVVTSHHVILCQAREEGGAVDRAMEMFSDLRQFDEAKKWAEEFAASGRGDQRSVQELINRQAEWSEEVKNYDAAAEMYIKAKKYDRAIAILAKHQWWDKLIGVVRQLDKTDARCLGMCAAHFRRAPHFAYAKETLLKMDDTKGLIQLYVEAEKWDDAFLLLHAHPECRQDVYLPYAKWLSSQDRFDEARLAYQEGGFPSLATRILEQLCANAVVESRFADAAFYYFQLAMEALKSIKNPPSAMAPPDRTALERFTELYDRAEVYYAYDIVHRSVHSPFRTTHPDTLFNASRFLLMRTLPPREVPLGVSVVNIVYVMAKQAVEAGAFKLARFAYNKLQTLVLPAAWQAEVDLASVVIRSKPFSDKEDLLPVCWRCSTTNPLLNTQGDYCINCGAPFIRSFVTFEHLPVVEFELEGGVDDEEAAKLLGEDAGMEAVRREQRAVRQAKAVEGGSNVLRLDQDEINRMDDAFAAQMMVPNTTIRVDRGMMRRLKTSEVMVRTWPNPVIPRQYFRVMDAEVPLCCGPCGHFFEQDEYEMAGLERGTAPFSRTPVRAEGLAPGEEGDDDSPNGSQPQGPRMLGGPLGGLAAQRPPASAGSKARMSVPFAQGRPLA</sequence>
<dbReference type="Pfam" id="PF23381">
    <property type="entry name" value="Beta-prop_IFT122_1st"/>
    <property type="match status" value="1"/>
</dbReference>
<dbReference type="GO" id="GO:0030991">
    <property type="term" value="C:intraciliary transport particle A"/>
    <property type="evidence" value="ECO:0007669"/>
    <property type="project" value="TreeGrafter"/>
</dbReference>
<evidence type="ECO:0000256" key="3">
    <source>
        <dbReference type="ARBA" id="ARBA00022574"/>
    </source>
</evidence>
<dbReference type="Pfam" id="PF23377">
    <property type="entry name" value="Beta-prop_IFT122_2nd"/>
    <property type="match status" value="1"/>
</dbReference>
<dbReference type="Pfam" id="PF25144">
    <property type="entry name" value="Zn_ribbon_IFT122"/>
    <property type="match status" value="1"/>
</dbReference>
<dbReference type="EMBL" id="PGGS01000299">
    <property type="protein sequence ID" value="PNH05524.1"/>
    <property type="molecule type" value="Genomic_DNA"/>
</dbReference>
<evidence type="ECO:0000259" key="10">
    <source>
        <dbReference type="Pfam" id="PF23381"/>
    </source>
</evidence>
<keyword evidence="4" id="KW-0677">Repeat</keyword>
<dbReference type="Pfam" id="PF00400">
    <property type="entry name" value="WD40"/>
    <property type="match status" value="1"/>
</dbReference>
<evidence type="ECO:0000313" key="14">
    <source>
        <dbReference type="Proteomes" id="UP000236333"/>
    </source>
</evidence>
<evidence type="ECO:0000256" key="1">
    <source>
        <dbReference type="ARBA" id="ARBA00004138"/>
    </source>
</evidence>
<evidence type="ECO:0000259" key="11">
    <source>
        <dbReference type="Pfam" id="PF25144"/>
    </source>
</evidence>
<evidence type="ECO:0000256" key="6">
    <source>
        <dbReference type="ARBA" id="ARBA00023273"/>
    </source>
</evidence>
<evidence type="ECO:0000259" key="12">
    <source>
        <dbReference type="Pfam" id="PF25295"/>
    </source>
</evidence>
<reference evidence="13 14" key="1">
    <citation type="journal article" date="2017" name="Mol. Biol. Evol.">
        <title>The 4-celled Tetrabaena socialis nuclear genome reveals the essential components for genetic control of cell number at the origin of multicellularity in the volvocine lineage.</title>
        <authorList>
            <person name="Featherston J."/>
            <person name="Arakaki Y."/>
            <person name="Hanschen E.R."/>
            <person name="Ferris P.J."/>
            <person name="Michod R.E."/>
            <person name="Olson B.J.S.C."/>
            <person name="Nozaki H."/>
            <person name="Durand P.M."/>
        </authorList>
    </citation>
    <scope>NUCLEOTIDE SEQUENCE [LARGE SCALE GENOMIC DNA]</scope>
    <source>
        <strain evidence="13 14">NIES-571</strain>
    </source>
</reference>
<dbReference type="GO" id="GO:0097730">
    <property type="term" value="C:non-motile cilium"/>
    <property type="evidence" value="ECO:0007669"/>
    <property type="project" value="TreeGrafter"/>
</dbReference>
<dbReference type="InterPro" id="IPR056153">
    <property type="entry name" value="Beta-prop_IFT122_1st"/>
</dbReference>
<dbReference type="InterPro" id="IPR056838">
    <property type="entry name" value="Zn_ribbon_IFT122"/>
</dbReference>
<dbReference type="AlphaFoldDB" id="A0A2J7ZZ26"/>
<evidence type="ECO:0000256" key="8">
    <source>
        <dbReference type="SAM" id="MobiDB-lite"/>
    </source>
</evidence>
<dbReference type="InterPro" id="IPR001680">
    <property type="entry name" value="WD40_rpt"/>
</dbReference>
<dbReference type="Pfam" id="PF25295">
    <property type="entry name" value="TPR_IFT122"/>
    <property type="match status" value="1"/>
</dbReference>
<comment type="caution">
    <text evidence="13">The sequence shown here is derived from an EMBL/GenBank/DDBJ whole genome shotgun (WGS) entry which is preliminary data.</text>
</comment>
<evidence type="ECO:0000313" key="13">
    <source>
        <dbReference type="EMBL" id="PNH05524.1"/>
    </source>
</evidence>
<evidence type="ECO:0000256" key="5">
    <source>
        <dbReference type="ARBA" id="ARBA00023069"/>
    </source>
</evidence>
<keyword evidence="13" id="KW-0282">Flagellum</keyword>
<organism evidence="13 14">
    <name type="scientific">Tetrabaena socialis</name>
    <dbReference type="NCBI Taxonomy" id="47790"/>
    <lineage>
        <taxon>Eukaryota</taxon>
        <taxon>Viridiplantae</taxon>
        <taxon>Chlorophyta</taxon>
        <taxon>core chlorophytes</taxon>
        <taxon>Chlorophyceae</taxon>
        <taxon>CS clade</taxon>
        <taxon>Chlamydomonadales</taxon>
        <taxon>Tetrabaenaceae</taxon>
        <taxon>Tetrabaena</taxon>
    </lineage>
</organism>
<feature type="domain" description="IFT122 second beta-propeller" evidence="9">
    <location>
        <begin position="205"/>
        <end position="301"/>
    </location>
</feature>
<evidence type="ECO:0000256" key="4">
    <source>
        <dbReference type="ARBA" id="ARBA00022737"/>
    </source>
</evidence>
<gene>
    <name evidence="13" type="ORF">TSOC_008220</name>
</gene>
<dbReference type="Gene3D" id="1.25.40.470">
    <property type="match status" value="1"/>
</dbReference>
<feature type="compositionally biased region" description="Low complexity" evidence="8">
    <location>
        <begin position="856"/>
        <end position="877"/>
    </location>
</feature>
<keyword evidence="14" id="KW-1185">Reference proteome</keyword>
<dbReference type="PANTHER" id="PTHR12764">
    <property type="entry name" value="WD REPEAT DOMAIN-RELATED"/>
    <property type="match status" value="1"/>
</dbReference>
<proteinExistence type="predicted"/>
<feature type="domain" description="Intraflagellar transport protein 122 homolog TPR" evidence="12">
    <location>
        <begin position="303"/>
        <end position="597"/>
    </location>
</feature>
<dbReference type="InterPro" id="IPR056152">
    <property type="entry name" value="Beta-prop_IFT122_2nd"/>
</dbReference>
<dbReference type="PROSITE" id="PS50294">
    <property type="entry name" value="WD_REPEATS_REGION"/>
    <property type="match status" value="1"/>
</dbReference>
<evidence type="ECO:0000256" key="2">
    <source>
        <dbReference type="ARBA" id="ARBA00019442"/>
    </source>
</evidence>
<dbReference type="Proteomes" id="UP000236333">
    <property type="component" value="Unassembled WGS sequence"/>
</dbReference>
<feature type="domain" description="IFT122 first beta-propeller" evidence="10">
    <location>
        <begin position="110"/>
        <end position="200"/>
    </location>
</feature>
<dbReference type="PROSITE" id="PS50082">
    <property type="entry name" value="WD_REPEATS_2"/>
    <property type="match status" value="1"/>
</dbReference>
<dbReference type="PANTHER" id="PTHR12764:SF4">
    <property type="entry name" value="INTRAFLAGELLAR TRANSPORT PROTEIN 122 HOMOLOG"/>
    <property type="match status" value="1"/>
</dbReference>
<dbReference type="InterPro" id="IPR039857">
    <property type="entry name" value="Ift122/121"/>
</dbReference>
<evidence type="ECO:0000256" key="7">
    <source>
        <dbReference type="PROSITE-ProRule" id="PRU00221"/>
    </source>
</evidence>
<evidence type="ECO:0000259" key="9">
    <source>
        <dbReference type="Pfam" id="PF23377"/>
    </source>
</evidence>
<feature type="region of interest" description="Disordered" evidence="8">
    <location>
        <begin position="830"/>
        <end position="896"/>
    </location>
</feature>
<dbReference type="Gene3D" id="2.130.10.10">
    <property type="entry name" value="YVTN repeat-like/Quinoprotein amine dehydrogenase"/>
    <property type="match status" value="1"/>
</dbReference>
<keyword evidence="6" id="KW-0966">Cell projection</keyword>
<name>A0A2J7ZZ26_9CHLO</name>